<proteinExistence type="predicted"/>
<comment type="caution">
    <text evidence="1">The sequence shown here is derived from an EMBL/GenBank/DDBJ whole genome shotgun (WGS) entry which is preliminary data.</text>
</comment>
<dbReference type="STRING" id="748224.HMPREF9436_01449"/>
<dbReference type="InterPro" id="IPR014054">
    <property type="entry name" value="Phage_regulatory_Rha"/>
</dbReference>
<dbReference type="EMBL" id="AECU01000118">
    <property type="protein sequence ID" value="EFQ07061.1"/>
    <property type="molecule type" value="Genomic_DNA"/>
</dbReference>
<dbReference type="OrthoDB" id="9812611at2"/>
<dbReference type="BioCyc" id="FCF748224-HMP:GTSS-131-MONOMER"/>
<dbReference type="AlphaFoldDB" id="E2ZIF5"/>
<dbReference type="RefSeq" id="WP_005941787.1">
    <property type="nucleotide sequence ID" value="NZ_GL538315.1"/>
</dbReference>
<reference evidence="1 2" key="1">
    <citation type="submission" date="2010-08" db="EMBL/GenBank/DDBJ databases">
        <authorList>
            <person name="Weinstock G."/>
            <person name="Sodergren E."/>
            <person name="Clifton S."/>
            <person name="Fulton L."/>
            <person name="Fulton B."/>
            <person name="Courtney L."/>
            <person name="Fronick C."/>
            <person name="Harrison M."/>
            <person name="Strong C."/>
            <person name="Farmer C."/>
            <person name="Delahaunty K."/>
            <person name="Markovic C."/>
            <person name="Hall O."/>
            <person name="Minx P."/>
            <person name="Tomlinson C."/>
            <person name="Mitreva M."/>
            <person name="Hou S."/>
            <person name="Chen J."/>
            <person name="Wollam A."/>
            <person name="Pepin K.H."/>
            <person name="Johnson M."/>
            <person name="Bhonagiri V."/>
            <person name="Zhang X."/>
            <person name="Suruliraj S."/>
            <person name="Warren W."/>
            <person name="Chinwalla A."/>
            <person name="Mardis E.R."/>
            <person name="Wilson R.K."/>
        </authorList>
    </citation>
    <scope>NUCLEOTIDE SEQUENCE [LARGE SCALE GENOMIC DNA]</scope>
    <source>
        <strain evidence="1 2">KLE1255</strain>
    </source>
</reference>
<dbReference type="Proteomes" id="UP000006028">
    <property type="component" value="Unassembled WGS sequence"/>
</dbReference>
<evidence type="ECO:0000313" key="1">
    <source>
        <dbReference type="EMBL" id="EFQ07061.1"/>
    </source>
</evidence>
<evidence type="ECO:0000313" key="2">
    <source>
        <dbReference type="Proteomes" id="UP000006028"/>
    </source>
</evidence>
<gene>
    <name evidence="1" type="ORF">HMPREF9436_01449</name>
</gene>
<protein>
    <submittedName>
        <fullName evidence="1">Phage regulatory protein, Rha family</fullName>
    </submittedName>
</protein>
<dbReference type="HOGENOM" id="CLU_1223227_0_0_9"/>
<organism evidence="1 2">
    <name type="scientific">Faecalibacterium cf. prausnitzii KLE1255</name>
    <dbReference type="NCBI Taxonomy" id="748224"/>
    <lineage>
        <taxon>Bacteria</taxon>
        <taxon>Bacillati</taxon>
        <taxon>Bacillota</taxon>
        <taxon>Clostridia</taxon>
        <taxon>Eubacteriales</taxon>
        <taxon>Oscillospiraceae</taxon>
        <taxon>Faecalibacterium</taxon>
    </lineage>
</organism>
<accession>E2ZIF5</accession>
<dbReference type="Pfam" id="PF09669">
    <property type="entry name" value="Phage_pRha"/>
    <property type="match status" value="1"/>
</dbReference>
<dbReference type="NCBIfam" id="TIGR02681">
    <property type="entry name" value="phage_pRha"/>
    <property type="match status" value="1"/>
</dbReference>
<dbReference type="eggNOG" id="COG3646">
    <property type="taxonomic scope" value="Bacteria"/>
</dbReference>
<sequence>MNDIILSTQNGEPVASSRDVAKRFGKEHRNVMRDIENLMSEGVLKIEQTPLFFKSEYTHPQNHQKYPMYLMNRDGFSLLAMGFTGKEAVQWKLKYIAAFNAMEKQLAAQHKEQRAVQDANIQNAIDRVIEARKKLDENTAFLDECRKNREDSKAKYMQVKALCGEFKAIYGQHCDTVRTMENVVRGSQSFLTNAIDSLTIVAKGYPFYAALMDSLLDGLPTEKKEK</sequence>
<name>E2ZIF5_9FIRM</name>